<gene>
    <name evidence="2" type="ORF">DCAF_LOCUS10496</name>
</gene>
<dbReference type="AlphaFoldDB" id="A0AAV1RJG7"/>
<evidence type="ECO:0000256" key="1">
    <source>
        <dbReference type="SAM" id="MobiDB-lite"/>
    </source>
</evidence>
<dbReference type="EMBL" id="CAWUPB010000994">
    <property type="protein sequence ID" value="CAK7335502.1"/>
    <property type="molecule type" value="Genomic_DNA"/>
</dbReference>
<evidence type="ECO:0000313" key="2">
    <source>
        <dbReference type="EMBL" id="CAK7335502.1"/>
    </source>
</evidence>
<comment type="caution">
    <text evidence="2">The sequence shown here is derived from an EMBL/GenBank/DDBJ whole genome shotgun (WGS) entry which is preliminary data.</text>
</comment>
<protein>
    <submittedName>
        <fullName evidence="2">Uncharacterized protein</fullName>
    </submittedName>
</protein>
<dbReference type="Proteomes" id="UP001314170">
    <property type="component" value="Unassembled WGS sequence"/>
</dbReference>
<proteinExistence type="predicted"/>
<feature type="region of interest" description="Disordered" evidence="1">
    <location>
        <begin position="1"/>
        <end position="60"/>
    </location>
</feature>
<name>A0AAV1RJG7_9ROSI</name>
<accession>A0AAV1RJG7</accession>
<feature type="compositionally biased region" description="Polar residues" evidence="1">
    <location>
        <begin position="39"/>
        <end position="60"/>
    </location>
</feature>
<organism evidence="2 3">
    <name type="scientific">Dovyalis caffra</name>
    <dbReference type="NCBI Taxonomy" id="77055"/>
    <lineage>
        <taxon>Eukaryota</taxon>
        <taxon>Viridiplantae</taxon>
        <taxon>Streptophyta</taxon>
        <taxon>Embryophyta</taxon>
        <taxon>Tracheophyta</taxon>
        <taxon>Spermatophyta</taxon>
        <taxon>Magnoliopsida</taxon>
        <taxon>eudicotyledons</taxon>
        <taxon>Gunneridae</taxon>
        <taxon>Pentapetalae</taxon>
        <taxon>rosids</taxon>
        <taxon>fabids</taxon>
        <taxon>Malpighiales</taxon>
        <taxon>Salicaceae</taxon>
        <taxon>Flacourtieae</taxon>
        <taxon>Dovyalis</taxon>
    </lineage>
</organism>
<reference evidence="2 3" key="1">
    <citation type="submission" date="2024-01" db="EMBL/GenBank/DDBJ databases">
        <authorList>
            <person name="Waweru B."/>
        </authorList>
    </citation>
    <scope>NUCLEOTIDE SEQUENCE [LARGE SCALE GENOMIC DNA]</scope>
</reference>
<sequence length="60" mass="6527">MGSVHRQSADYEPVGLSARARRPREASSTSEWGDLFSDSDGTGSTLEEYISISTSPSQYL</sequence>
<keyword evidence="3" id="KW-1185">Reference proteome</keyword>
<evidence type="ECO:0000313" key="3">
    <source>
        <dbReference type="Proteomes" id="UP001314170"/>
    </source>
</evidence>